<dbReference type="STRING" id="3821.A0A151TGY7"/>
<dbReference type="Pfam" id="PF13561">
    <property type="entry name" value="adh_short_C2"/>
    <property type="match status" value="1"/>
</dbReference>
<dbReference type="PANTHER" id="PTHR42820:SF17">
    <property type="entry name" value="OXIDOREDUCTASE-RELATED"/>
    <property type="match status" value="1"/>
</dbReference>
<comment type="similarity">
    <text evidence="1">Belongs to the short-chain dehydrogenases/reductases (SDR) family.</text>
</comment>
<dbReference type="Gramene" id="C.cajan_12235.t">
    <property type="protein sequence ID" value="C.cajan_12235.t.cds1"/>
    <property type="gene ID" value="C.cajan_12235"/>
</dbReference>
<organism evidence="2 3">
    <name type="scientific">Cajanus cajan</name>
    <name type="common">Pigeon pea</name>
    <name type="synonym">Cajanus indicus</name>
    <dbReference type="NCBI Taxonomy" id="3821"/>
    <lineage>
        <taxon>Eukaryota</taxon>
        <taxon>Viridiplantae</taxon>
        <taxon>Streptophyta</taxon>
        <taxon>Embryophyta</taxon>
        <taxon>Tracheophyta</taxon>
        <taxon>Spermatophyta</taxon>
        <taxon>Magnoliopsida</taxon>
        <taxon>eudicotyledons</taxon>
        <taxon>Gunneridae</taxon>
        <taxon>Pentapetalae</taxon>
        <taxon>rosids</taxon>
        <taxon>fabids</taxon>
        <taxon>Fabales</taxon>
        <taxon>Fabaceae</taxon>
        <taxon>Papilionoideae</taxon>
        <taxon>50 kb inversion clade</taxon>
        <taxon>NPAAA clade</taxon>
        <taxon>indigoferoid/millettioid clade</taxon>
        <taxon>Phaseoleae</taxon>
        <taxon>Cajanus</taxon>
    </lineage>
</organism>
<dbReference type="SUPFAM" id="SSF51735">
    <property type="entry name" value="NAD(P)-binding Rossmann-fold domains"/>
    <property type="match status" value="1"/>
</dbReference>
<protein>
    <submittedName>
        <fullName evidence="2">Xanthoxin dehydrogenase</fullName>
    </submittedName>
</protein>
<dbReference type="Proteomes" id="UP000075243">
    <property type="component" value="Chromosome 6"/>
</dbReference>
<accession>A0A151TGY7</accession>
<dbReference type="EMBL" id="CM003608">
    <property type="protein sequence ID" value="KYP66320.1"/>
    <property type="molecule type" value="Genomic_DNA"/>
</dbReference>
<dbReference type="InterPro" id="IPR002347">
    <property type="entry name" value="SDR_fam"/>
</dbReference>
<evidence type="ECO:0000313" key="3">
    <source>
        <dbReference type="Proteomes" id="UP000075243"/>
    </source>
</evidence>
<keyword evidence="3" id="KW-1185">Reference proteome</keyword>
<gene>
    <name evidence="2" type="ORF">KK1_012608</name>
</gene>
<dbReference type="InterPro" id="IPR036291">
    <property type="entry name" value="NAD(P)-bd_dom_sf"/>
</dbReference>
<reference evidence="2 3" key="1">
    <citation type="journal article" date="2012" name="Nat. Biotechnol.">
        <title>Draft genome sequence of pigeonpea (Cajanus cajan), an orphan legume crop of resource-poor farmers.</title>
        <authorList>
            <person name="Varshney R.K."/>
            <person name="Chen W."/>
            <person name="Li Y."/>
            <person name="Bharti A.K."/>
            <person name="Saxena R.K."/>
            <person name="Schlueter J.A."/>
            <person name="Donoghue M.T."/>
            <person name="Azam S."/>
            <person name="Fan G."/>
            <person name="Whaley A.M."/>
            <person name="Farmer A.D."/>
            <person name="Sheridan J."/>
            <person name="Iwata A."/>
            <person name="Tuteja R."/>
            <person name="Penmetsa R.V."/>
            <person name="Wu W."/>
            <person name="Upadhyaya H.D."/>
            <person name="Yang S.P."/>
            <person name="Shah T."/>
            <person name="Saxena K.B."/>
            <person name="Michael T."/>
            <person name="McCombie W.R."/>
            <person name="Yang B."/>
            <person name="Zhang G."/>
            <person name="Yang H."/>
            <person name="Wang J."/>
            <person name="Spillane C."/>
            <person name="Cook D.R."/>
            <person name="May G.D."/>
            <person name="Xu X."/>
            <person name="Jackson S.A."/>
        </authorList>
    </citation>
    <scope>NUCLEOTIDE SEQUENCE [LARGE SCALE GENOMIC DNA]</scope>
    <source>
        <strain evidence="3">cv. Asha</strain>
    </source>
</reference>
<name>A0A151TGY7_CAJCA</name>
<dbReference type="PANTHER" id="PTHR42820">
    <property type="entry name" value="SHORT-CHAIN DEHYDROGENASE REDUCTASE"/>
    <property type="match status" value="1"/>
</dbReference>
<dbReference type="AlphaFoldDB" id="A0A151TGY7"/>
<proteinExistence type="inferred from homology"/>
<sequence>MLLKKVVEWTVNAYGQMDIMFSNVGILSPSEQTVEDLDMSQLDKVLALNVRGMAACVKHAARAMVERRVRGSIVCTGSVGGSHGGPSVTDYIMSKHAVLGLMRSASLQLAEHVIRVNCISSNGLATSLTCKRRGMSEEEMQEAYRKFARLQGVLLTPKHVADAVLFLVSDDSAFVTGLDLRVEWDKPGTASLKRKSEVRVLRMSKGVTPSTVLTLVQQHRHHVRRHHLRRNVERRLPGGARGVVHVGCAEFKQGLHHFPATILNRVGGVRERGYGVRERGCGEQGYGEGSVNLRILFFLRVI</sequence>
<dbReference type="PRINTS" id="PR00081">
    <property type="entry name" value="GDHRDH"/>
</dbReference>
<dbReference type="Gene3D" id="3.40.50.720">
    <property type="entry name" value="NAD(P)-binding Rossmann-like Domain"/>
    <property type="match status" value="1"/>
</dbReference>
<evidence type="ECO:0000313" key="2">
    <source>
        <dbReference type="EMBL" id="KYP66320.1"/>
    </source>
</evidence>
<evidence type="ECO:0000256" key="1">
    <source>
        <dbReference type="ARBA" id="ARBA00006484"/>
    </source>
</evidence>